<dbReference type="RefSeq" id="WP_338261258.1">
    <property type="nucleotide sequence ID" value="NZ_BTTW01000001.1"/>
</dbReference>
<sequence length="166" mass="16773">MKTQAANAGRVGAVARGRLARVVLTGGLALAACGGPGDAPDGTDAVATVSSALSSTLNGPLIGKCTTTLTLDKVVNASGATVMRAVCTETCKDKGKLTITSVAIDQRAATTTTVLNGPQVVNGTEQSLAVEMPYTPNAYQASCAAGWQNDNKGPNYVSPFIPATQF</sequence>
<reference evidence="1 2" key="1">
    <citation type="journal article" date="2024" name="Arch. Microbiol.">
        <title>Corallococcus caeni sp. nov., a novel myxobacterium isolated from activated sludge.</title>
        <authorList>
            <person name="Tomita S."/>
            <person name="Nakai R."/>
            <person name="Kuroda K."/>
            <person name="Kurashita H."/>
            <person name="Hatamoto M."/>
            <person name="Yamaguchi T."/>
            <person name="Narihiro T."/>
        </authorList>
    </citation>
    <scope>NUCLEOTIDE SEQUENCE [LARGE SCALE GENOMIC DNA]</scope>
    <source>
        <strain evidence="1 2">NO1</strain>
    </source>
</reference>
<evidence type="ECO:0008006" key="3">
    <source>
        <dbReference type="Google" id="ProtNLM"/>
    </source>
</evidence>
<keyword evidence="2" id="KW-1185">Reference proteome</keyword>
<gene>
    <name evidence="1" type="ORF">ASNO1_42060</name>
</gene>
<evidence type="ECO:0000313" key="1">
    <source>
        <dbReference type="EMBL" id="GMU07953.1"/>
    </source>
</evidence>
<dbReference type="Proteomes" id="UP001342631">
    <property type="component" value="Unassembled WGS sequence"/>
</dbReference>
<protein>
    <recommendedName>
        <fullName evidence="3">Lipoprotein</fullName>
    </recommendedName>
</protein>
<name>A0ABQ6QVA7_9BACT</name>
<evidence type="ECO:0000313" key="2">
    <source>
        <dbReference type="Proteomes" id="UP001342631"/>
    </source>
</evidence>
<accession>A0ABQ6QVA7</accession>
<organism evidence="1 2">
    <name type="scientific">Corallococcus caeni</name>
    <dbReference type="NCBI Taxonomy" id="3082388"/>
    <lineage>
        <taxon>Bacteria</taxon>
        <taxon>Pseudomonadati</taxon>
        <taxon>Myxococcota</taxon>
        <taxon>Myxococcia</taxon>
        <taxon>Myxococcales</taxon>
        <taxon>Cystobacterineae</taxon>
        <taxon>Myxococcaceae</taxon>
        <taxon>Corallococcus</taxon>
    </lineage>
</organism>
<proteinExistence type="predicted"/>
<dbReference type="EMBL" id="BTTX01000004">
    <property type="protein sequence ID" value="GMU07953.1"/>
    <property type="molecule type" value="Genomic_DNA"/>
</dbReference>
<comment type="caution">
    <text evidence="1">The sequence shown here is derived from an EMBL/GenBank/DDBJ whole genome shotgun (WGS) entry which is preliminary data.</text>
</comment>
<dbReference type="PROSITE" id="PS51257">
    <property type="entry name" value="PROKAR_LIPOPROTEIN"/>
    <property type="match status" value="1"/>
</dbReference>